<comment type="caution">
    <text evidence="1">The sequence shown here is derived from an EMBL/GenBank/DDBJ whole genome shotgun (WGS) entry which is preliminary data.</text>
</comment>
<evidence type="ECO:0000313" key="1">
    <source>
        <dbReference type="EMBL" id="CAA2964043.1"/>
    </source>
</evidence>
<accession>A0A8S0Q718</accession>
<dbReference type="Proteomes" id="UP000594638">
    <property type="component" value="Unassembled WGS sequence"/>
</dbReference>
<dbReference type="Gramene" id="OE9A062718T1">
    <property type="protein sequence ID" value="OE9A062718C1"/>
    <property type="gene ID" value="OE9A062718"/>
</dbReference>
<name>A0A8S0Q718_OLEEU</name>
<gene>
    <name evidence="1" type="ORF">OLEA9_A062718</name>
</gene>
<sequence>MVEELKHNENSWMNTTEQSCRMVEIDKNVTLMPESVVIVDGIEASHPQQPQSHNLKTTIDGKLGFPDRALEAAGAAVLSAILVNPLDVTKTRCKHRLLELLSLIH</sequence>
<reference evidence="1 2" key="1">
    <citation type="submission" date="2019-12" db="EMBL/GenBank/DDBJ databases">
        <authorList>
            <person name="Alioto T."/>
            <person name="Alioto T."/>
            <person name="Gomez Garrido J."/>
        </authorList>
    </citation>
    <scope>NUCLEOTIDE SEQUENCE [LARGE SCALE GENOMIC DNA]</scope>
</reference>
<organism evidence="1 2">
    <name type="scientific">Olea europaea subsp. europaea</name>
    <dbReference type="NCBI Taxonomy" id="158383"/>
    <lineage>
        <taxon>Eukaryota</taxon>
        <taxon>Viridiplantae</taxon>
        <taxon>Streptophyta</taxon>
        <taxon>Embryophyta</taxon>
        <taxon>Tracheophyta</taxon>
        <taxon>Spermatophyta</taxon>
        <taxon>Magnoliopsida</taxon>
        <taxon>eudicotyledons</taxon>
        <taxon>Gunneridae</taxon>
        <taxon>Pentapetalae</taxon>
        <taxon>asterids</taxon>
        <taxon>lamiids</taxon>
        <taxon>Lamiales</taxon>
        <taxon>Oleaceae</taxon>
        <taxon>Oleeae</taxon>
        <taxon>Olea</taxon>
    </lineage>
</organism>
<evidence type="ECO:0000313" key="2">
    <source>
        <dbReference type="Proteomes" id="UP000594638"/>
    </source>
</evidence>
<dbReference type="AlphaFoldDB" id="A0A8S0Q718"/>
<dbReference type="EMBL" id="CACTIH010001817">
    <property type="protein sequence ID" value="CAA2964043.1"/>
    <property type="molecule type" value="Genomic_DNA"/>
</dbReference>
<proteinExistence type="predicted"/>
<keyword evidence="2" id="KW-1185">Reference proteome</keyword>
<protein>
    <submittedName>
        <fullName evidence="1">Mitochondrial carrier MTM1</fullName>
    </submittedName>
</protein>